<gene>
    <name evidence="1" type="ORF">BpHYR1_031254</name>
</gene>
<dbReference type="Proteomes" id="UP000276133">
    <property type="component" value="Unassembled WGS sequence"/>
</dbReference>
<dbReference type="AlphaFoldDB" id="A0A3M7RZT0"/>
<comment type="caution">
    <text evidence="1">The sequence shown here is derived from an EMBL/GenBank/DDBJ whole genome shotgun (WGS) entry which is preliminary data.</text>
</comment>
<proteinExistence type="predicted"/>
<name>A0A3M7RZT0_BRAPC</name>
<evidence type="ECO:0000313" key="2">
    <source>
        <dbReference type="Proteomes" id="UP000276133"/>
    </source>
</evidence>
<accession>A0A3M7RZT0</accession>
<dbReference type="EMBL" id="REGN01002291">
    <property type="protein sequence ID" value="RNA29054.1"/>
    <property type="molecule type" value="Genomic_DNA"/>
</dbReference>
<sequence length="121" mass="13968">MERSIKKGNLKKRGSEETNWDGFGIRLKKIGFTDLDPKVVLGGGREKTGPKRTTTYYKILSSLNNDSFSYRNITYSTFQVKFYSYDPTLDSQKSLIKKFPLGVDSYSDHYLPVENLHSHLY</sequence>
<evidence type="ECO:0000313" key="1">
    <source>
        <dbReference type="EMBL" id="RNA29054.1"/>
    </source>
</evidence>
<organism evidence="1 2">
    <name type="scientific">Brachionus plicatilis</name>
    <name type="common">Marine rotifer</name>
    <name type="synonym">Brachionus muelleri</name>
    <dbReference type="NCBI Taxonomy" id="10195"/>
    <lineage>
        <taxon>Eukaryota</taxon>
        <taxon>Metazoa</taxon>
        <taxon>Spiralia</taxon>
        <taxon>Gnathifera</taxon>
        <taxon>Rotifera</taxon>
        <taxon>Eurotatoria</taxon>
        <taxon>Monogononta</taxon>
        <taxon>Pseudotrocha</taxon>
        <taxon>Ploima</taxon>
        <taxon>Brachionidae</taxon>
        <taxon>Brachionus</taxon>
    </lineage>
</organism>
<protein>
    <submittedName>
        <fullName evidence="1">Uncharacterized protein</fullName>
    </submittedName>
</protein>
<reference evidence="1 2" key="1">
    <citation type="journal article" date="2018" name="Sci. Rep.">
        <title>Genomic signatures of local adaptation to the degree of environmental predictability in rotifers.</title>
        <authorList>
            <person name="Franch-Gras L."/>
            <person name="Hahn C."/>
            <person name="Garcia-Roger E.M."/>
            <person name="Carmona M.J."/>
            <person name="Serra M."/>
            <person name="Gomez A."/>
        </authorList>
    </citation>
    <scope>NUCLEOTIDE SEQUENCE [LARGE SCALE GENOMIC DNA]</scope>
    <source>
        <strain evidence="1">HYR1</strain>
    </source>
</reference>
<keyword evidence="2" id="KW-1185">Reference proteome</keyword>